<dbReference type="OrthoDB" id="414243at2759"/>
<dbReference type="InterPro" id="IPR004045">
    <property type="entry name" value="Glutathione_S-Trfase_N"/>
</dbReference>
<dbReference type="SUPFAM" id="SSF52833">
    <property type="entry name" value="Thioredoxin-like"/>
    <property type="match status" value="1"/>
</dbReference>
<dbReference type="SFLD" id="SFLDS00019">
    <property type="entry name" value="Glutathione_Transferase_(cytos"/>
    <property type="match status" value="1"/>
</dbReference>
<evidence type="ECO:0000256" key="5">
    <source>
        <dbReference type="ARBA" id="ARBA00047960"/>
    </source>
</evidence>
<proteinExistence type="inferred from homology"/>
<reference evidence="8" key="1">
    <citation type="submission" date="2020-11" db="EMBL/GenBank/DDBJ databases">
        <authorList>
            <person name="Tran Van P."/>
        </authorList>
    </citation>
    <scope>NUCLEOTIDE SEQUENCE</scope>
</reference>
<dbReference type="PROSITE" id="PS50404">
    <property type="entry name" value="GST_NTER"/>
    <property type="match status" value="1"/>
</dbReference>
<dbReference type="Pfam" id="PF14497">
    <property type="entry name" value="GST_C_3"/>
    <property type="match status" value="1"/>
</dbReference>
<dbReference type="FunFam" id="1.20.1050.10:FF:000003">
    <property type="entry name" value="Glutathione S-transferase 2"/>
    <property type="match status" value="1"/>
</dbReference>
<evidence type="ECO:0000313" key="9">
    <source>
        <dbReference type="Proteomes" id="UP000677054"/>
    </source>
</evidence>
<dbReference type="PANTHER" id="PTHR11571">
    <property type="entry name" value="GLUTATHIONE S-TRANSFERASE"/>
    <property type="match status" value="1"/>
</dbReference>
<dbReference type="SUPFAM" id="SSF47616">
    <property type="entry name" value="GST C-terminal domain-like"/>
    <property type="match status" value="1"/>
</dbReference>
<dbReference type="EMBL" id="LR901265">
    <property type="protein sequence ID" value="CAD7248222.1"/>
    <property type="molecule type" value="Genomic_DNA"/>
</dbReference>
<dbReference type="InterPro" id="IPR036282">
    <property type="entry name" value="Glutathione-S-Trfase_C_sf"/>
</dbReference>
<feature type="domain" description="GST C-terminal" evidence="7">
    <location>
        <begin position="34"/>
        <end position="153"/>
    </location>
</feature>
<accession>A0A7R9A6D3</accession>
<dbReference type="GO" id="GO:0006749">
    <property type="term" value="P:glutathione metabolic process"/>
    <property type="evidence" value="ECO:0007669"/>
    <property type="project" value="TreeGrafter"/>
</dbReference>
<comment type="function">
    <text evidence="1">Conjugation of reduced glutathione to a wide number of exogenous and endogenous hydrophobic electrophiles.</text>
</comment>
<dbReference type="GO" id="GO:0004364">
    <property type="term" value="F:glutathione transferase activity"/>
    <property type="evidence" value="ECO:0007669"/>
    <property type="project" value="UniProtKB-EC"/>
</dbReference>
<evidence type="ECO:0000256" key="4">
    <source>
        <dbReference type="ARBA" id="ARBA00022679"/>
    </source>
</evidence>
<organism evidence="8">
    <name type="scientific">Darwinula stevensoni</name>
    <dbReference type="NCBI Taxonomy" id="69355"/>
    <lineage>
        <taxon>Eukaryota</taxon>
        <taxon>Metazoa</taxon>
        <taxon>Ecdysozoa</taxon>
        <taxon>Arthropoda</taxon>
        <taxon>Crustacea</taxon>
        <taxon>Oligostraca</taxon>
        <taxon>Ostracoda</taxon>
        <taxon>Podocopa</taxon>
        <taxon>Podocopida</taxon>
        <taxon>Darwinulocopina</taxon>
        <taxon>Darwinuloidea</taxon>
        <taxon>Darwinulidae</taxon>
        <taxon>Darwinula</taxon>
    </lineage>
</organism>
<dbReference type="PANTHER" id="PTHR11571:SF222">
    <property type="entry name" value="GLUTATHIONE TRANSFERASE"/>
    <property type="match status" value="1"/>
</dbReference>
<comment type="similarity">
    <text evidence="2">Belongs to the GST superfamily. Mu family.</text>
</comment>
<feature type="domain" description="GST N-terminal" evidence="6">
    <location>
        <begin position="1"/>
        <end position="32"/>
    </location>
</feature>
<gene>
    <name evidence="8" type="ORF">DSTB1V02_LOCUS8042</name>
</gene>
<evidence type="ECO:0000259" key="7">
    <source>
        <dbReference type="PROSITE" id="PS50405"/>
    </source>
</evidence>
<sequence length="174" mass="21218">MFRLPYYIDEEVKLSQSLAILRHLGRKHGLYGETEEEQCRQDMAEQQHGDLNWARRQLVYFDFTPENNSKYLQETLPPHLELFTKFIGNSKWLVGDRLTYVDFLWYESLDWHLYLDPECFKDFPLVRDFMDRFENLPNVREYLKSDEFQKWPLFGPKAQWGHNEEDKKLRFPDD</sequence>
<name>A0A7R9A6D3_9CRUS</name>
<dbReference type="Gene3D" id="1.20.1050.130">
    <property type="match status" value="1"/>
</dbReference>
<evidence type="ECO:0000256" key="3">
    <source>
        <dbReference type="ARBA" id="ARBA00012452"/>
    </source>
</evidence>
<dbReference type="EMBL" id="CAJPEV010001748">
    <property type="protein sequence ID" value="CAG0894174.1"/>
    <property type="molecule type" value="Genomic_DNA"/>
</dbReference>
<evidence type="ECO:0000256" key="1">
    <source>
        <dbReference type="ARBA" id="ARBA00003701"/>
    </source>
</evidence>
<dbReference type="InterPro" id="IPR040079">
    <property type="entry name" value="Glutathione_S-Trfase"/>
</dbReference>
<keyword evidence="4" id="KW-0808">Transferase</keyword>
<evidence type="ECO:0000259" key="6">
    <source>
        <dbReference type="PROSITE" id="PS50404"/>
    </source>
</evidence>
<evidence type="ECO:0000256" key="2">
    <source>
        <dbReference type="ARBA" id="ARBA00005861"/>
    </source>
</evidence>
<dbReference type="AlphaFoldDB" id="A0A7R9A6D3"/>
<keyword evidence="9" id="KW-1185">Reference proteome</keyword>
<dbReference type="EC" id="2.5.1.18" evidence="3"/>
<comment type="catalytic activity">
    <reaction evidence="5">
        <text>RX + glutathione = an S-substituted glutathione + a halide anion + H(+)</text>
        <dbReference type="Rhea" id="RHEA:16437"/>
        <dbReference type="ChEBI" id="CHEBI:15378"/>
        <dbReference type="ChEBI" id="CHEBI:16042"/>
        <dbReference type="ChEBI" id="CHEBI:17792"/>
        <dbReference type="ChEBI" id="CHEBI:57925"/>
        <dbReference type="ChEBI" id="CHEBI:90779"/>
        <dbReference type="EC" id="2.5.1.18"/>
    </reaction>
</comment>
<dbReference type="Proteomes" id="UP000677054">
    <property type="component" value="Unassembled WGS sequence"/>
</dbReference>
<dbReference type="InterPro" id="IPR010987">
    <property type="entry name" value="Glutathione-S-Trfase_C-like"/>
</dbReference>
<dbReference type="InterPro" id="IPR004046">
    <property type="entry name" value="GST_C"/>
</dbReference>
<protein>
    <recommendedName>
        <fullName evidence="3">glutathione transferase</fullName>
        <ecNumber evidence="3">2.5.1.18</ecNumber>
    </recommendedName>
</protein>
<dbReference type="InterPro" id="IPR050213">
    <property type="entry name" value="GST_superfamily"/>
</dbReference>
<dbReference type="PROSITE" id="PS50405">
    <property type="entry name" value="GST_CTER"/>
    <property type="match status" value="1"/>
</dbReference>
<evidence type="ECO:0000313" key="8">
    <source>
        <dbReference type="EMBL" id="CAD7248222.1"/>
    </source>
</evidence>
<dbReference type="InterPro" id="IPR036249">
    <property type="entry name" value="Thioredoxin-like_sf"/>
</dbReference>